<dbReference type="Proteomes" id="UP001269819">
    <property type="component" value="Unassembled WGS sequence"/>
</dbReference>
<evidence type="ECO:0000256" key="5">
    <source>
        <dbReference type="ARBA" id="ARBA00022692"/>
    </source>
</evidence>
<evidence type="ECO:0000256" key="10">
    <source>
        <dbReference type="ARBA" id="ARBA00023012"/>
    </source>
</evidence>
<dbReference type="SMART" id="SM00091">
    <property type="entry name" value="PAS"/>
    <property type="match status" value="2"/>
</dbReference>
<feature type="domain" description="PAC" evidence="14">
    <location>
        <begin position="416"/>
        <end position="468"/>
    </location>
</feature>
<evidence type="ECO:0000256" key="6">
    <source>
        <dbReference type="ARBA" id="ARBA00022741"/>
    </source>
</evidence>
<dbReference type="PANTHER" id="PTHR44757">
    <property type="entry name" value="DIGUANYLATE CYCLASE DGCP"/>
    <property type="match status" value="1"/>
</dbReference>
<organism evidence="17 18">
    <name type="scientific">Marinobacter xestospongiae</name>
    <dbReference type="NCBI Taxonomy" id="994319"/>
    <lineage>
        <taxon>Bacteria</taxon>
        <taxon>Pseudomonadati</taxon>
        <taxon>Pseudomonadota</taxon>
        <taxon>Gammaproteobacteria</taxon>
        <taxon>Pseudomonadales</taxon>
        <taxon>Marinobacteraceae</taxon>
        <taxon>Marinobacter</taxon>
    </lineage>
</organism>
<keyword evidence="8" id="KW-0067">ATP-binding</keyword>
<comment type="subcellular location">
    <subcellularLocation>
        <location evidence="1">Cell membrane</location>
        <topology evidence="1">Multi-pass membrane protein</topology>
    </subcellularLocation>
</comment>
<evidence type="ECO:0000259" key="15">
    <source>
        <dbReference type="PROSITE" id="PS50885"/>
    </source>
</evidence>
<dbReference type="InterPro" id="IPR052155">
    <property type="entry name" value="Biofilm_reg_signaling"/>
</dbReference>
<dbReference type="CDD" id="cd01949">
    <property type="entry name" value="GGDEF"/>
    <property type="match status" value="1"/>
</dbReference>
<dbReference type="Pfam" id="PF00989">
    <property type="entry name" value="PAS"/>
    <property type="match status" value="1"/>
</dbReference>
<dbReference type="PROSITE" id="PS50885">
    <property type="entry name" value="HAMP"/>
    <property type="match status" value="1"/>
</dbReference>
<keyword evidence="5 12" id="KW-0812">Transmembrane</keyword>
<evidence type="ECO:0000256" key="2">
    <source>
        <dbReference type="ARBA" id="ARBA00022475"/>
    </source>
</evidence>
<comment type="caution">
    <text evidence="17">The sequence shown here is derived from an EMBL/GenBank/DDBJ whole genome shotgun (WGS) entry which is preliminary data.</text>
</comment>
<evidence type="ECO:0000256" key="4">
    <source>
        <dbReference type="ARBA" id="ARBA00022679"/>
    </source>
</evidence>
<feature type="domain" description="GGDEF" evidence="16">
    <location>
        <begin position="623"/>
        <end position="756"/>
    </location>
</feature>
<evidence type="ECO:0000256" key="7">
    <source>
        <dbReference type="ARBA" id="ARBA00022777"/>
    </source>
</evidence>
<feature type="transmembrane region" description="Helical" evidence="12">
    <location>
        <begin position="265"/>
        <end position="289"/>
    </location>
</feature>
<evidence type="ECO:0000256" key="3">
    <source>
        <dbReference type="ARBA" id="ARBA00022553"/>
    </source>
</evidence>
<dbReference type="CDD" id="cd18774">
    <property type="entry name" value="PDC2_HK_sensor"/>
    <property type="match status" value="1"/>
</dbReference>
<proteinExistence type="predicted"/>
<evidence type="ECO:0000259" key="13">
    <source>
        <dbReference type="PROSITE" id="PS50112"/>
    </source>
</evidence>
<dbReference type="InterPro" id="IPR029787">
    <property type="entry name" value="Nucleotide_cyclase"/>
</dbReference>
<dbReference type="InterPro" id="IPR000014">
    <property type="entry name" value="PAS"/>
</dbReference>
<dbReference type="SMART" id="SM00267">
    <property type="entry name" value="GGDEF"/>
    <property type="match status" value="1"/>
</dbReference>
<keyword evidence="11 12" id="KW-0472">Membrane</keyword>
<dbReference type="InterPro" id="IPR003660">
    <property type="entry name" value="HAMP_dom"/>
</dbReference>
<feature type="domain" description="PAS" evidence="13">
    <location>
        <begin position="343"/>
        <end position="413"/>
    </location>
</feature>
<dbReference type="EC" id="2.7.7.65" evidence="17"/>
<dbReference type="Pfam" id="PF02743">
    <property type="entry name" value="dCache_1"/>
    <property type="match status" value="1"/>
</dbReference>
<keyword evidence="9 12" id="KW-1133">Transmembrane helix</keyword>
<dbReference type="InterPro" id="IPR033479">
    <property type="entry name" value="dCache_1"/>
</dbReference>
<dbReference type="Gene3D" id="3.30.450.20">
    <property type="entry name" value="PAS domain"/>
    <property type="match status" value="4"/>
</dbReference>
<dbReference type="RefSeq" id="WP_316975011.1">
    <property type="nucleotide sequence ID" value="NZ_JAWIIJ010000016.1"/>
</dbReference>
<evidence type="ECO:0000256" key="9">
    <source>
        <dbReference type="ARBA" id="ARBA00022989"/>
    </source>
</evidence>
<dbReference type="SUPFAM" id="SSF55073">
    <property type="entry name" value="Nucleotide cyclase"/>
    <property type="match status" value="1"/>
</dbReference>
<accession>A0ABU3W260</accession>
<feature type="domain" description="HAMP" evidence="15">
    <location>
        <begin position="286"/>
        <end position="338"/>
    </location>
</feature>
<dbReference type="InterPro" id="IPR013767">
    <property type="entry name" value="PAS_fold"/>
</dbReference>
<dbReference type="NCBIfam" id="TIGR00254">
    <property type="entry name" value="GGDEF"/>
    <property type="match status" value="1"/>
</dbReference>
<keyword evidence="2" id="KW-1003">Cell membrane</keyword>
<evidence type="ECO:0000256" key="11">
    <source>
        <dbReference type="ARBA" id="ARBA00023136"/>
    </source>
</evidence>
<keyword evidence="4 17" id="KW-0808">Transferase</keyword>
<evidence type="ECO:0000256" key="8">
    <source>
        <dbReference type="ARBA" id="ARBA00022840"/>
    </source>
</evidence>
<dbReference type="PROSITE" id="PS50887">
    <property type="entry name" value="GGDEF"/>
    <property type="match status" value="1"/>
</dbReference>
<dbReference type="Pfam" id="PF13426">
    <property type="entry name" value="PAS_9"/>
    <property type="match status" value="1"/>
</dbReference>
<gene>
    <name evidence="17" type="ORF">RYS15_18235</name>
</gene>
<dbReference type="PANTHER" id="PTHR44757:SF2">
    <property type="entry name" value="BIOFILM ARCHITECTURE MAINTENANCE PROTEIN MBAA"/>
    <property type="match status" value="1"/>
</dbReference>
<dbReference type="EMBL" id="JAWIIJ010000016">
    <property type="protein sequence ID" value="MDV2080628.1"/>
    <property type="molecule type" value="Genomic_DNA"/>
</dbReference>
<dbReference type="SUPFAM" id="SSF103190">
    <property type="entry name" value="Sensory domain-like"/>
    <property type="match status" value="1"/>
</dbReference>
<dbReference type="InterPro" id="IPR000160">
    <property type="entry name" value="GGDEF_dom"/>
</dbReference>
<name>A0ABU3W260_9GAMM</name>
<dbReference type="PROSITE" id="PS50113">
    <property type="entry name" value="PAC"/>
    <property type="match status" value="1"/>
</dbReference>
<evidence type="ECO:0000256" key="1">
    <source>
        <dbReference type="ARBA" id="ARBA00004651"/>
    </source>
</evidence>
<dbReference type="PROSITE" id="PS50112">
    <property type="entry name" value="PAS"/>
    <property type="match status" value="1"/>
</dbReference>
<sequence>MTALAVSLSNSLASRQELKAQAEARVAIMAGLMASELDQKLSVRLEAISDVAAHLAMDRVAFESRAQLLVDRQVALRHLFDGIYLFDAKGTLIGAYPEGREHLGTDIRDRPYFRQTLGQLTPVISEPYRAYGTDLPEIMVAAPVFDHQRQMVGVLGGAIHLDGENFMADIASVSIGRTGYVGIGTQSGITLAHGDDTSLVMQPIPASNAPVTAALQGFEGTQISPNKDGRRSLVSIRQLNQAPWFVGVVWPLDEAFAPASRLTDMLAWVLLAVMLVLVPVALWGFRLLLAPLTDLSQQITDRHLGLRSRRVSVGGGREIRQVADTFNTVMDERTEVVNSLADREAFFRSLSQRSPIGILQADVLGRVEFVNPACEDIVGVPADQIRHLPLTALIHSADRHTVAADWRRIRQQGGVYRGRFRVEHQRGRGTRWVDVMTTVIDAPGKTLGTLTVIRDITHELAVEAELKAEQKRAESILSVLREGVLLTDPQGAVRYANQGACDYMGSPSVCEGSNFFDRVIIEADGVRWRREHFLAQSELPALDAVLRNAQGQKFDVELTMLRLSPGGDNERLVFVLRDDSERRQQERQLSWEASHDALTGVMNRRGFSSTLIKWLERAEELTTPSVLMLIDLDYFKPVNDHGGHLLGDELLRRLAEVFSQAVRQSDCVARIGGDEFGVILPGCGLERAELLAEEIRAKVEALTIEHEGQSFGVTASIGLTVLSQDDSGPRETIARADEGCYAAKAQGRNQVVSVPLPPEYEEVTEPGG</sequence>
<evidence type="ECO:0000256" key="12">
    <source>
        <dbReference type="SAM" id="Phobius"/>
    </source>
</evidence>
<dbReference type="Gene3D" id="3.30.70.270">
    <property type="match status" value="1"/>
</dbReference>
<dbReference type="GO" id="GO:0052621">
    <property type="term" value="F:diguanylate cyclase activity"/>
    <property type="evidence" value="ECO:0007669"/>
    <property type="project" value="UniProtKB-EC"/>
</dbReference>
<evidence type="ECO:0000259" key="14">
    <source>
        <dbReference type="PROSITE" id="PS50113"/>
    </source>
</evidence>
<keyword evidence="6" id="KW-0547">Nucleotide-binding</keyword>
<dbReference type="InterPro" id="IPR043128">
    <property type="entry name" value="Rev_trsase/Diguanyl_cyclase"/>
</dbReference>
<evidence type="ECO:0000313" key="17">
    <source>
        <dbReference type="EMBL" id="MDV2080628.1"/>
    </source>
</evidence>
<dbReference type="NCBIfam" id="TIGR00229">
    <property type="entry name" value="sensory_box"/>
    <property type="match status" value="1"/>
</dbReference>
<dbReference type="InterPro" id="IPR029151">
    <property type="entry name" value="Sensor-like_sf"/>
</dbReference>
<dbReference type="Pfam" id="PF00990">
    <property type="entry name" value="GGDEF"/>
    <property type="match status" value="1"/>
</dbReference>
<dbReference type="InterPro" id="IPR000700">
    <property type="entry name" value="PAS-assoc_C"/>
</dbReference>
<dbReference type="InterPro" id="IPR035965">
    <property type="entry name" value="PAS-like_dom_sf"/>
</dbReference>
<dbReference type="Gene3D" id="6.10.340.10">
    <property type="match status" value="1"/>
</dbReference>
<keyword evidence="3" id="KW-0597">Phosphoprotein</keyword>
<protein>
    <submittedName>
        <fullName evidence="17">Diguanylate cyclase</fullName>
        <ecNumber evidence="17">2.7.7.65</ecNumber>
    </submittedName>
</protein>
<keyword evidence="7" id="KW-0418">Kinase</keyword>
<keyword evidence="10" id="KW-0902">Two-component regulatory system</keyword>
<evidence type="ECO:0000313" key="18">
    <source>
        <dbReference type="Proteomes" id="UP001269819"/>
    </source>
</evidence>
<dbReference type="CDD" id="cd18773">
    <property type="entry name" value="PDC1_HK_sensor"/>
    <property type="match status" value="1"/>
</dbReference>
<reference evidence="17 18" key="1">
    <citation type="submission" date="2023-10" db="EMBL/GenBank/DDBJ databases">
        <title>Characteristics and mechanism of a salt-tolerant marine origin heterotrophic nitrifying- aerobic denitrifying bacteria Marinobacter xestospongiae HN1.</title>
        <authorList>
            <person name="Qi R."/>
        </authorList>
    </citation>
    <scope>NUCLEOTIDE SEQUENCE [LARGE SCALE GENOMIC DNA]</scope>
    <source>
        <strain evidence="17 18">HN1</strain>
    </source>
</reference>
<keyword evidence="17" id="KW-0548">Nucleotidyltransferase</keyword>
<evidence type="ECO:0000259" key="16">
    <source>
        <dbReference type="PROSITE" id="PS50887"/>
    </source>
</evidence>
<dbReference type="SUPFAM" id="SSF55785">
    <property type="entry name" value="PYP-like sensor domain (PAS domain)"/>
    <property type="match status" value="2"/>
</dbReference>
<keyword evidence="18" id="KW-1185">Reference proteome</keyword>
<dbReference type="CDD" id="cd00130">
    <property type="entry name" value="PAS"/>
    <property type="match status" value="2"/>
</dbReference>